<evidence type="ECO:0000313" key="4">
    <source>
        <dbReference type="EMBL" id="QJI01154.1"/>
    </source>
</evidence>
<name>A0A6H1ZYE5_9ZZZZ</name>
<protein>
    <submittedName>
        <fullName evidence="1">Putative portal protein</fullName>
    </submittedName>
</protein>
<evidence type="ECO:0000313" key="2">
    <source>
        <dbReference type="EMBL" id="QJA64352.1"/>
    </source>
</evidence>
<reference evidence="1" key="1">
    <citation type="submission" date="2020-03" db="EMBL/GenBank/DDBJ databases">
        <title>The deep terrestrial virosphere.</title>
        <authorList>
            <person name="Holmfeldt K."/>
            <person name="Nilsson E."/>
            <person name="Simone D."/>
            <person name="Lopez-Fernandez M."/>
            <person name="Wu X."/>
            <person name="de Brujin I."/>
            <person name="Lundin D."/>
            <person name="Andersson A."/>
            <person name="Bertilsson S."/>
            <person name="Dopson M."/>
        </authorList>
    </citation>
    <scope>NUCLEOTIDE SEQUENCE</scope>
    <source>
        <strain evidence="3">MM415A01074</strain>
        <strain evidence="2">MM415B00505</strain>
        <strain evidence="1">TM448A02750</strain>
        <strain evidence="4">TM448B02314</strain>
    </source>
</reference>
<sequence length="604" mass="69396">MLDTVLKAGKIPFTLEPSPYEESQEGEYFRERDARIERMKDKINEQLTMRNADREYMKKWLSGAYYGMAFSKFDVEPVVSTEFKQVDMGLGNTGQYLSPEEQSQYVRYEMVQAEEDVPGHRYVSVWNMVWDLDADDLQSGDGYAERIMSSAWDLRQLVKKPGYIKDNIVSVIQEKIGDTSTDTGDAPAEHPSKESIQDRRKKFRRYEFYLRAPKKYVDEFEVKLKNKGDEIPYIGLIGEDEEAEESGIEIEIMGEICDGEIIRYIRNSGKRPHKMWVIESNLDESTGTGIADNMEGVQGALVGMIRAFEDNKKLSANVTTAVKKRYFNDPNQLDEIKPGTQYDLADSVDDVRKAILPIVFPDVGESLMSGIELMLRLKDDVSMIPTIMQGFTLDKHQPDTAYELRQLTANAGKYIGQAIRNNDEQFIEPEIRDIYEYNMVYGDDESCKVNAKVKANGFTSFQNKEIRGERMKLLLGGLVANEFLNKYVKVKPHLDVIYESMDEDPDKFIKTEEEMMNEAKQEAQMRAGAEQRAIEIMRAEKEHEARLEAGQQTLEHAQEIEAKDREHEQTITETEQEHINDMEMATLEAKLDRVYKIDSRGGTK</sequence>
<proteinExistence type="predicted"/>
<gene>
    <name evidence="3" type="ORF">MM415A01074_0012</name>
    <name evidence="2" type="ORF">MM415B00505_0016</name>
    <name evidence="1" type="ORF">TM448A02750_0009</name>
    <name evidence="4" type="ORF">TM448B02314_0006</name>
</gene>
<organism evidence="1">
    <name type="scientific">viral metagenome</name>
    <dbReference type="NCBI Taxonomy" id="1070528"/>
    <lineage>
        <taxon>unclassified sequences</taxon>
        <taxon>metagenomes</taxon>
        <taxon>organismal metagenomes</taxon>
    </lineage>
</organism>
<dbReference type="EMBL" id="MT142334">
    <property type="protein sequence ID" value="QJA78388.1"/>
    <property type="molecule type" value="Genomic_DNA"/>
</dbReference>
<accession>A0A6H1ZYE5</accession>
<evidence type="ECO:0000313" key="3">
    <source>
        <dbReference type="EMBL" id="QJA78388.1"/>
    </source>
</evidence>
<dbReference type="InterPro" id="IPR056909">
    <property type="entry name" value="SU10_portal"/>
</dbReference>
<dbReference type="AlphaFoldDB" id="A0A6H1ZYE5"/>
<dbReference type="EMBL" id="MT141518">
    <property type="protein sequence ID" value="QJA64352.1"/>
    <property type="molecule type" value="Genomic_DNA"/>
</dbReference>
<dbReference type="Pfam" id="PF23899">
    <property type="entry name" value="SU10_portal"/>
    <property type="match status" value="1"/>
</dbReference>
<evidence type="ECO:0000313" key="1">
    <source>
        <dbReference type="EMBL" id="QJA52482.1"/>
    </source>
</evidence>
<dbReference type="EMBL" id="MT144901">
    <property type="protein sequence ID" value="QJI01154.1"/>
    <property type="molecule type" value="Genomic_DNA"/>
</dbReference>
<dbReference type="EMBL" id="MT144343">
    <property type="protein sequence ID" value="QJA52482.1"/>
    <property type="molecule type" value="Genomic_DNA"/>
</dbReference>